<dbReference type="Proteomes" id="UP001374599">
    <property type="component" value="Unassembled WGS sequence"/>
</dbReference>
<evidence type="ECO:0000313" key="2">
    <source>
        <dbReference type="Proteomes" id="UP001374599"/>
    </source>
</evidence>
<accession>A0ACB5ULN3</accession>
<protein>
    <submittedName>
        <fullName evidence="1">Phosphopantetheine-binding protein</fullName>
    </submittedName>
</protein>
<dbReference type="EMBL" id="BTPU01000030">
    <property type="protein sequence ID" value="GMQ62818.1"/>
    <property type="molecule type" value="Genomic_DNA"/>
</dbReference>
<keyword evidence="2" id="KW-1185">Reference proteome</keyword>
<reference evidence="1" key="1">
    <citation type="submission" date="2023-09" db="EMBL/GenBank/DDBJ databases">
        <title>Vallitalea sediminicola and Vallitalea maricola sp. nov., anaerobic bacteria isolated from marine sediment.</title>
        <authorList>
            <person name="Hirano S."/>
            <person name="Maeda A."/>
            <person name="Terahara T."/>
            <person name="Mori K."/>
            <person name="Hamada M."/>
            <person name="Matsumoto R."/>
            <person name="Kobayashi T."/>
        </authorList>
    </citation>
    <scope>NUCLEOTIDE SEQUENCE</scope>
    <source>
        <strain evidence="1">AN17-2</strain>
    </source>
</reference>
<evidence type="ECO:0000313" key="1">
    <source>
        <dbReference type="EMBL" id="GMQ62818.1"/>
    </source>
</evidence>
<gene>
    <name evidence="1" type="ORF">AN2V17_20500</name>
</gene>
<comment type="caution">
    <text evidence="1">The sequence shown here is derived from an EMBL/GenBank/DDBJ whole genome shotgun (WGS) entry which is preliminary data.</text>
</comment>
<proteinExistence type="predicted"/>
<name>A0ACB5ULN3_9FIRM</name>
<sequence>MNREKIQKEIKEMLVERLMLRMKPQDIDNDVPLFTNPNRESELEDIGLDSVDALEIMVGIQQLYEIKLSPENSSTAFYSVNTLVDYIIQNKTENWSE</sequence>
<organism evidence="1 2">
    <name type="scientific">Vallitalea maricola</name>
    <dbReference type="NCBI Taxonomy" id="3074433"/>
    <lineage>
        <taxon>Bacteria</taxon>
        <taxon>Bacillati</taxon>
        <taxon>Bacillota</taxon>
        <taxon>Clostridia</taxon>
        <taxon>Lachnospirales</taxon>
        <taxon>Vallitaleaceae</taxon>
        <taxon>Vallitalea</taxon>
    </lineage>
</organism>